<dbReference type="EMBL" id="JAHHHV010000088">
    <property type="protein sequence ID" value="MBW4468404.1"/>
    <property type="molecule type" value="Genomic_DNA"/>
</dbReference>
<reference evidence="3" key="1">
    <citation type="submission" date="2021-05" db="EMBL/GenBank/DDBJ databases">
        <authorList>
            <person name="Pietrasiak N."/>
            <person name="Ward R."/>
            <person name="Stajich J.E."/>
            <person name="Kurbessoian T."/>
        </authorList>
    </citation>
    <scope>NUCLEOTIDE SEQUENCE</scope>
    <source>
        <strain evidence="3">GSE-TBD4-15B</strain>
    </source>
</reference>
<feature type="region of interest" description="Disordered" evidence="1">
    <location>
        <begin position="89"/>
        <end position="110"/>
    </location>
</feature>
<evidence type="ECO:0000256" key="1">
    <source>
        <dbReference type="SAM" id="MobiDB-lite"/>
    </source>
</evidence>
<sequence length="127" mass="13321">MRSNIRVGLAVLGMALASGLTLPSIAQAATPITDEYGFTGTSPDGATWLESINEQYGFSGETPVTDAQSSDVPVWAESIREEYGVPSETAAAEGTPVTDEFGGTGTSPDTATWYETMKETYGIGLNM</sequence>
<feature type="signal peptide" evidence="2">
    <location>
        <begin position="1"/>
        <end position="28"/>
    </location>
</feature>
<reference evidence="3" key="2">
    <citation type="journal article" date="2022" name="Microbiol. Resour. Announc.">
        <title>Metagenome Sequencing to Explore Phylogenomics of Terrestrial Cyanobacteria.</title>
        <authorList>
            <person name="Ward R.D."/>
            <person name="Stajich J.E."/>
            <person name="Johansen J.R."/>
            <person name="Huntemann M."/>
            <person name="Clum A."/>
            <person name="Foster B."/>
            <person name="Foster B."/>
            <person name="Roux S."/>
            <person name="Palaniappan K."/>
            <person name="Varghese N."/>
            <person name="Mukherjee S."/>
            <person name="Reddy T.B.K."/>
            <person name="Daum C."/>
            <person name="Copeland A."/>
            <person name="Chen I.A."/>
            <person name="Ivanova N.N."/>
            <person name="Kyrpides N.C."/>
            <person name="Shapiro N."/>
            <person name="Eloe-Fadrosh E.A."/>
            <person name="Pietrasiak N."/>
        </authorList>
    </citation>
    <scope>NUCLEOTIDE SEQUENCE</scope>
    <source>
        <strain evidence="3">GSE-TBD4-15B</strain>
    </source>
</reference>
<gene>
    <name evidence="3" type="ORF">KME07_23505</name>
</gene>
<accession>A0A951U6X4</accession>
<evidence type="ECO:0000313" key="3">
    <source>
        <dbReference type="EMBL" id="MBW4468404.1"/>
    </source>
</evidence>
<evidence type="ECO:0000256" key="2">
    <source>
        <dbReference type="SAM" id="SignalP"/>
    </source>
</evidence>
<dbReference type="AlphaFoldDB" id="A0A951U6X4"/>
<organism evidence="3 4">
    <name type="scientific">Pegethrix bostrychoides GSE-TBD4-15B</name>
    <dbReference type="NCBI Taxonomy" id="2839662"/>
    <lineage>
        <taxon>Bacteria</taxon>
        <taxon>Bacillati</taxon>
        <taxon>Cyanobacteriota</taxon>
        <taxon>Cyanophyceae</taxon>
        <taxon>Oculatellales</taxon>
        <taxon>Oculatellaceae</taxon>
        <taxon>Pegethrix</taxon>
    </lineage>
</organism>
<feature type="chain" id="PRO_5037699694" evidence="2">
    <location>
        <begin position="29"/>
        <end position="127"/>
    </location>
</feature>
<keyword evidence="2" id="KW-0732">Signal</keyword>
<dbReference type="Proteomes" id="UP000707356">
    <property type="component" value="Unassembled WGS sequence"/>
</dbReference>
<proteinExistence type="predicted"/>
<evidence type="ECO:0000313" key="4">
    <source>
        <dbReference type="Proteomes" id="UP000707356"/>
    </source>
</evidence>
<protein>
    <submittedName>
        <fullName evidence="3">Uncharacterized protein</fullName>
    </submittedName>
</protein>
<comment type="caution">
    <text evidence="3">The sequence shown here is derived from an EMBL/GenBank/DDBJ whole genome shotgun (WGS) entry which is preliminary data.</text>
</comment>
<name>A0A951U6X4_9CYAN</name>